<dbReference type="EMBL" id="AP021853">
    <property type="protein sequence ID" value="BBN99818.1"/>
    <property type="molecule type" value="Genomic_DNA"/>
</dbReference>
<dbReference type="AlphaFoldDB" id="A0A410DBJ8"/>
<organism evidence="3 6">
    <name type="scientific">Sporolactobacillus terrae</name>
    <dbReference type="NCBI Taxonomy" id="269673"/>
    <lineage>
        <taxon>Bacteria</taxon>
        <taxon>Bacillati</taxon>
        <taxon>Bacillota</taxon>
        <taxon>Bacilli</taxon>
        <taxon>Bacillales</taxon>
        <taxon>Sporolactobacillaceae</taxon>
        <taxon>Sporolactobacillus</taxon>
    </lineage>
</organism>
<evidence type="ECO:0000313" key="6">
    <source>
        <dbReference type="Proteomes" id="UP000326951"/>
    </source>
</evidence>
<dbReference type="PANTHER" id="PTHR30024">
    <property type="entry name" value="ALIPHATIC SULFONATES-BINDING PROTEIN-RELATED"/>
    <property type="match status" value="1"/>
</dbReference>
<evidence type="ECO:0000313" key="5">
    <source>
        <dbReference type="Proteomes" id="UP000285882"/>
    </source>
</evidence>
<evidence type="ECO:0000259" key="2">
    <source>
        <dbReference type="Pfam" id="PF09084"/>
    </source>
</evidence>
<accession>A0A410DBJ8</accession>
<dbReference type="Pfam" id="PF09084">
    <property type="entry name" value="NMT1"/>
    <property type="match status" value="1"/>
</dbReference>
<evidence type="ECO:0000256" key="1">
    <source>
        <dbReference type="SAM" id="Phobius"/>
    </source>
</evidence>
<feature type="transmembrane region" description="Helical" evidence="1">
    <location>
        <begin position="13"/>
        <end position="34"/>
    </location>
</feature>
<dbReference type="Proteomes" id="UP000285882">
    <property type="component" value="Chromosome"/>
</dbReference>
<name>A0A410DBJ8_9BACL</name>
<dbReference type="Proteomes" id="UP000326951">
    <property type="component" value="Chromosome"/>
</dbReference>
<dbReference type="InterPro" id="IPR015168">
    <property type="entry name" value="SsuA/THI5"/>
</dbReference>
<proteinExistence type="predicted"/>
<reference evidence="3 6" key="2">
    <citation type="submission" date="2019-09" db="EMBL/GenBank/DDBJ databases">
        <title>Complete genome sequence of Sporolactobacillus terrae 70-3.</title>
        <authorList>
            <person name="Tanaka N."/>
            <person name="Shiwa Y."/>
            <person name="Fujita N."/>
            <person name="Tanasupawat S."/>
        </authorList>
    </citation>
    <scope>NUCLEOTIDE SEQUENCE [LARGE SCALE GENOMIC DNA]</scope>
    <source>
        <strain evidence="3 6">70-3</strain>
    </source>
</reference>
<dbReference type="STRING" id="1449983.GCA_000647835_01892"/>
<reference evidence="4 5" key="1">
    <citation type="submission" date="2018-01" db="EMBL/GenBank/DDBJ databases">
        <title>Complete genome sequencing of Sporolactobacillus terrae DLG3.</title>
        <authorList>
            <person name="Nam Y.-D."/>
            <person name="Kang J."/>
            <person name="Chung W.-H."/>
        </authorList>
    </citation>
    <scope>NUCLEOTIDE SEQUENCE [LARGE SCALE GENOMIC DNA]</scope>
    <source>
        <strain evidence="4 5">DLG3</strain>
    </source>
</reference>
<dbReference type="EMBL" id="CP025688">
    <property type="protein sequence ID" value="QAA23391.1"/>
    <property type="molecule type" value="Genomic_DNA"/>
</dbReference>
<keyword evidence="1" id="KW-1133">Transmembrane helix</keyword>
<dbReference type="RefSeq" id="WP_028983551.1">
    <property type="nucleotide sequence ID" value="NZ_AP021853.1"/>
</dbReference>
<dbReference type="Gene3D" id="3.40.190.10">
    <property type="entry name" value="Periplasmic binding protein-like II"/>
    <property type="match status" value="2"/>
</dbReference>
<evidence type="ECO:0000313" key="4">
    <source>
        <dbReference type="EMBL" id="QAA23391.1"/>
    </source>
</evidence>
<feature type="domain" description="SsuA/THI5-like" evidence="2">
    <location>
        <begin position="65"/>
        <end position="272"/>
    </location>
</feature>
<keyword evidence="5" id="KW-1185">Reference proteome</keyword>
<gene>
    <name evidence="4" type="ORF">C0674_12700</name>
    <name evidence="3" type="ORF">St703_25230</name>
</gene>
<keyword evidence="1" id="KW-0812">Transmembrane</keyword>
<evidence type="ECO:0000313" key="3">
    <source>
        <dbReference type="EMBL" id="BBN99818.1"/>
    </source>
</evidence>
<protein>
    <submittedName>
        <fullName evidence="3">ABC transporter substrate-binding protein</fullName>
    </submittedName>
</protein>
<keyword evidence="1" id="KW-0472">Membrane</keyword>
<sequence length="345" mass="37229">MTKKSKTNRLTKWLLYVGVAVIVLIAAVFSVSHITNKKSAATKKDDNYVLKLADSSGLCEAPQQIAIEKGIFKKYGINYKNVKIGDLSGTEALTAGKVDATNSLLASIVQPLTNGAELKITTGLHTGCLQILVGKNSKIKSVKDLKGKKIGVGTVAGSAATFAKRVLSYNGLHVATKNSDVQFIAYDSASLPIVLNKGQVDAIAVGDPDTQIAIKNYGFKSLASSATTEPFKDEYCCVAYVSNKLAKEHPEIARKFTLALQEAAQWIAKNQSNSVHIQTEKKYIAGEEKTNLSALETYQWEPSYDGAKKAFKQTADSLQDIGIISKDVDTQALTDHSFLKVKGIH</sequence>
<dbReference type="SUPFAM" id="SSF53850">
    <property type="entry name" value="Periplasmic binding protein-like II"/>
    <property type="match status" value="1"/>
</dbReference>